<evidence type="ECO:0000256" key="8">
    <source>
        <dbReference type="ARBA" id="ARBA00023239"/>
    </source>
</evidence>
<dbReference type="Gene3D" id="1.10.12.10">
    <property type="entry name" value="Lyase 2-enoyl-coa Hydratase, Chain A, domain 2"/>
    <property type="match status" value="1"/>
</dbReference>
<sequence length="654" mass="71087">MLSFATAAKSFMPRVSTLGAFHRGFASYSGYKNILVDVDADKGTALVTLNRPKSLNALCDELMKELSSATNALDKDDAVRAIVITGAGEKAFAAGADIKEMNSRQTMAEVYKENMLAFWQDLSDVKKPVIAAVNGYALGGGCELAMMCDIALASEKAVFGQPEVLLGTIPGAGGSQRLTRVVGKSLAMELCLTGRHMPAEEALRRGLVSHVFTPQELVPKSLEMAQKIASLSAPAVAMAKEAVNRSYETTLSEGLRFERNTFHSTWALEDRKEGMTAFAEKRQAQWKNQFSFVVIYMALALTRRCLASNSRTISFPSRAGYAAKASKVPSENMNMFMAINSAMTVAMEENPKTVMFGEDVAFGGVFRCSVNMRERFGPSRVFNSPLTEQGIAGFAFGMAATGQHDVIAEMQFADYIFPAFDQIVNEGAKYRYRSSGAYHVGGVTFRAPCGAVGHGGLYHSQSVEAFFAHCPGIKIAMPRSALQAKGLLLACIRDRNPCIFFEPKALYRASSDEVPVGDFEIPLGEADIVREGSDVTIIAWGNQVHKCMDAADMVTKEGISTEVVDLQTILPWDREAVVKSVKKTGRCIIAHEAPMTNGFGAELAAKVQADCFLSLLAPVSRVTGFDTPFPLAWEEFYVPNKHRVADAIRNTVNF</sequence>
<dbReference type="InterPro" id="IPR029045">
    <property type="entry name" value="ClpP/crotonase-like_dom_sf"/>
</dbReference>
<dbReference type="InterPro" id="IPR014748">
    <property type="entry name" value="Enoyl-CoA_hydra_C"/>
</dbReference>
<dbReference type="EC" id="1.2.4.4" evidence="4"/>
<dbReference type="GO" id="GO:0003863">
    <property type="term" value="F:branched-chain 2-oxo acid dehydrogenase activity"/>
    <property type="evidence" value="ECO:0007669"/>
    <property type="project" value="UniProtKB-EC"/>
</dbReference>
<proteinExistence type="inferred from homology"/>
<dbReference type="SUPFAM" id="SSF52922">
    <property type="entry name" value="TK C-terminal domain-like"/>
    <property type="match status" value="1"/>
</dbReference>
<dbReference type="Pfam" id="PF02779">
    <property type="entry name" value="Transket_pyr"/>
    <property type="match status" value="1"/>
</dbReference>
<dbReference type="EMBL" id="JABANP010000095">
    <property type="protein sequence ID" value="KAF4690647.1"/>
    <property type="molecule type" value="Genomic_DNA"/>
</dbReference>
<dbReference type="SUPFAM" id="SSF52518">
    <property type="entry name" value="Thiamin diphosphate-binding fold (THDP-binding)"/>
    <property type="match status" value="1"/>
</dbReference>
<dbReference type="OrthoDB" id="878at2759"/>
<dbReference type="GO" id="GO:0009083">
    <property type="term" value="P:branched-chain amino acid catabolic process"/>
    <property type="evidence" value="ECO:0007669"/>
    <property type="project" value="TreeGrafter"/>
</dbReference>
<evidence type="ECO:0000256" key="2">
    <source>
        <dbReference type="ARBA" id="ARBA00005254"/>
    </source>
</evidence>
<name>A0A7J6P488_PEROL</name>
<evidence type="ECO:0000313" key="13">
    <source>
        <dbReference type="EMBL" id="KAF4690647.1"/>
    </source>
</evidence>
<gene>
    <name evidence="13" type="ORF">FOZ60_017138</name>
</gene>
<dbReference type="Gene3D" id="3.40.50.970">
    <property type="match status" value="1"/>
</dbReference>
<dbReference type="AlphaFoldDB" id="A0A7J6P488"/>
<evidence type="ECO:0000256" key="6">
    <source>
        <dbReference type="ARBA" id="ARBA00023002"/>
    </source>
</evidence>
<dbReference type="InterPro" id="IPR005475">
    <property type="entry name" value="Transketolase-like_Pyr-bd"/>
</dbReference>
<reference evidence="13 14" key="1">
    <citation type="submission" date="2020-04" db="EMBL/GenBank/DDBJ databases">
        <title>Perkinsus olseni comparative genomics.</title>
        <authorList>
            <person name="Bogema D.R."/>
        </authorList>
    </citation>
    <scope>NUCLEOTIDE SEQUENCE [LARGE SCALE GENOMIC DNA]</scope>
    <source>
        <strain evidence="13">00978-12</strain>
    </source>
</reference>
<evidence type="ECO:0000256" key="9">
    <source>
        <dbReference type="ARBA" id="ARBA00051764"/>
    </source>
</evidence>
<dbReference type="InterPro" id="IPR029061">
    <property type="entry name" value="THDP-binding"/>
</dbReference>
<dbReference type="InterPro" id="IPR033248">
    <property type="entry name" value="Transketolase_C"/>
</dbReference>
<dbReference type="FunFam" id="3.90.226.10:FF:000019">
    <property type="entry name" value="Enoyl-CoA hydratase, mitochondrial"/>
    <property type="match status" value="1"/>
</dbReference>
<evidence type="ECO:0000259" key="12">
    <source>
        <dbReference type="SMART" id="SM00861"/>
    </source>
</evidence>
<comment type="catalytic activity">
    <reaction evidence="9">
        <text>N(6)-[(R)-lipoyl]-L-lysyl-[protein] + 3-methyl-2-oxobutanoate + H(+) = N(6)-[(R)-S(8)-2-methylpropanoyldihydrolipoyl]-L-lysyl-[protein] + CO2</text>
        <dbReference type="Rhea" id="RHEA:13457"/>
        <dbReference type="Rhea" id="RHEA-COMP:10474"/>
        <dbReference type="Rhea" id="RHEA-COMP:10497"/>
        <dbReference type="ChEBI" id="CHEBI:11851"/>
        <dbReference type="ChEBI" id="CHEBI:15378"/>
        <dbReference type="ChEBI" id="CHEBI:16526"/>
        <dbReference type="ChEBI" id="CHEBI:83099"/>
        <dbReference type="ChEBI" id="CHEBI:83142"/>
        <dbReference type="EC" id="1.2.4.4"/>
    </reaction>
    <physiologicalReaction direction="left-to-right" evidence="9">
        <dbReference type="Rhea" id="RHEA:13458"/>
    </physiologicalReaction>
</comment>
<keyword evidence="6" id="KW-0560">Oxidoreductase</keyword>
<dbReference type="PROSITE" id="PS00166">
    <property type="entry name" value="ENOYL_COA_HYDRATASE"/>
    <property type="match status" value="1"/>
</dbReference>
<dbReference type="GO" id="GO:0004300">
    <property type="term" value="F:enoyl-CoA hydratase activity"/>
    <property type="evidence" value="ECO:0007669"/>
    <property type="project" value="UniProtKB-EC"/>
</dbReference>
<evidence type="ECO:0000256" key="7">
    <source>
        <dbReference type="ARBA" id="ARBA00023098"/>
    </source>
</evidence>
<keyword evidence="8" id="KW-0456">Lyase</keyword>
<dbReference type="InterPro" id="IPR001753">
    <property type="entry name" value="Enoyl-CoA_hydra/iso"/>
</dbReference>
<feature type="domain" description="Transketolase-like pyrimidine-binding" evidence="12">
    <location>
        <begin position="333"/>
        <end position="509"/>
    </location>
</feature>
<dbReference type="FunFam" id="1.10.12.10:FF:000001">
    <property type="entry name" value="Probable enoyl-CoA hydratase, mitochondrial"/>
    <property type="match status" value="1"/>
</dbReference>
<evidence type="ECO:0000256" key="10">
    <source>
        <dbReference type="ARBA" id="ARBA00073937"/>
    </source>
</evidence>
<dbReference type="EC" id="4.2.1.17" evidence="3"/>
<evidence type="ECO:0000256" key="1">
    <source>
        <dbReference type="ARBA" id="ARBA00001964"/>
    </source>
</evidence>
<dbReference type="FunFam" id="3.40.50.920:FF:000001">
    <property type="entry name" value="Pyruvate dehydrogenase E1 beta subunit"/>
    <property type="match status" value="1"/>
</dbReference>
<accession>A0A7J6P488</accession>
<dbReference type="InterPro" id="IPR009014">
    <property type="entry name" value="Transketo_C/PFOR_II"/>
</dbReference>
<dbReference type="Pfam" id="PF02780">
    <property type="entry name" value="Transketolase_C"/>
    <property type="match status" value="1"/>
</dbReference>
<dbReference type="InterPro" id="IPR018376">
    <property type="entry name" value="Enoyl-CoA_hyd/isom_CS"/>
</dbReference>
<dbReference type="SUPFAM" id="SSF52096">
    <property type="entry name" value="ClpP/crotonase"/>
    <property type="match status" value="1"/>
</dbReference>
<evidence type="ECO:0000256" key="3">
    <source>
        <dbReference type="ARBA" id="ARBA00012076"/>
    </source>
</evidence>
<evidence type="ECO:0000256" key="5">
    <source>
        <dbReference type="ARBA" id="ARBA00022832"/>
    </source>
</evidence>
<organism evidence="13 14">
    <name type="scientific">Perkinsus olseni</name>
    <name type="common">Perkinsus atlanticus</name>
    <dbReference type="NCBI Taxonomy" id="32597"/>
    <lineage>
        <taxon>Eukaryota</taxon>
        <taxon>Sar</taxon>
        <taxon>Alveolata</taxon>
        <taxon>Perkinsozoa</taxon>
        <taxon>Perkinsea</taxon>
        <taxon>Perkinsida</taxon>
        <taxon>Perkinsidae</taxon>
        <taxon>Perkinsus</taxon>
    </lineage>
</organism>
<evidence type="ECO:0000256" key="4">
    <source>
        <dbReference type="ARBA" id="ARBA00012277"/>
    </source>
</evidence>
<comment type="similarity">
    <text evidence="2 11">Belongs to the enoyl-CoA hydratase/isomerase family.</text>
</comment>
<dbReference type="FunFam" id="3.40.50.970:FF:000001">
    <property type="entry name" value="Pyruvate dehydrogenase E1 beta subunit"/>
    <property type="match status" value="1"/>
</dbReference>
<keyword evidence="5" id="KW-0276">Fatty acid metabolism</keyword>
<dbReference type="Pfam" id="PF00378">
    <property type="entry name" value="ECH_1"/>
    <property type="match status" value="1"/>
</dbReference>
<dbReference type="CDD" id="cd07036">
    <property type="entry name" value="TPP_PYR_E1-PDHc-beta_like"/>
    <property type="match status" value="1"/>
</dbReference>
<comment type="cofactor">
    <cofactor evidence="1">
        <name>thiamine diphosphate</name>
        <dbReference type="ChEBI" id="CHEBI:58937"/>
    </cofactor>
</comment>
<dbReference type="PANTHER" id="PTHR42980:SF1">
    <property type="entry name" value="2-OXOISOVALERATE DEHYDROGENASE SUBUNIT BETA, MITOCHONDRIAL"/>
    <property type="match status" value="1"/>
</dbReference>
<keyword evidence="7" id="KW-0443">Lipid metabolism</keyword>
<dbReference type="GO" id="GO:0006631">
    <property type="term" value="P:fatty acid metabolic process"/>
    <property type="evidence" value="ECO:0007669"/>
    <property type="project" value="UniProtKB-KW"/>
</dbReference>
<evidence type="ECO:0000313" key="14">
    <source>
        <dbReference type="Proteomes" id="UP000541610"/>
    </source>
</evidence>
<dbReference type="Proteomes" id="UP000541610">
    <property type="component" value="Unassembled WGS sequence"/>
</dbReference>
<evidence type="ECO:0000256" key="11">
    <source>
        <dbReference type="RuleBase" id="RU003707"/>
    </source>
</evidence>
<dbReference type="Gene3D" id="3.40.50.920">
    <property type="match status" value="1"/>
</dbReference>
<dbReference type="Gene3D" id="3.90.226.10">
    <property type="entry name" value="2-enoyl-CoA Hydratase, Chain A, domain 1"/>
    <property type="match status" value="1"/>
</dbReference>
<dbReference type="SMART" id="SM00861">
    <property type="entry name" value="Transket_pyr"/>
    <property type="match status" value="1"/>
</dbReference>
<dbReference type="GO" id="GO:0007584">
    <property type="term" value="P:response to nutrient"/>
    <property type="evidence" value="ECO:0007669"/>
    <property type="project" value="TreeGrafter"/>
</dbReference>
<dbReference type="PANTHER" id="PTHR42980">
    <property type="entry name" value="2-OXOISOVALERATE DEHYDROGENASE SUBUNIT BETA-RELATED"/>
    <property type="match status" value="1"/>
</dbReference>
<protein>
    <recommendedName>
        <fullName evidence="10">Probable enoyl-CoA hydratase, mitochondrial</fullName>
        <ecNumber evidence="4">1.2.4.4</ecNumber>
        <ecNumber evidence="3">4.2.1.17</ecNumber>
    </recommendedName>
</protein>
<dbReference type="CDD" id="cd06558">
    <property type="entry name" value="crotonase-like"/>
    <property type="match status" value="1"/>
</dbReference>
<comment type="caution">
    <text evidence="13">The sequence shown here is derived from an EMBL/GenBank/DDBJ whole genome shotgun (WGS) entry which is preliminary data.</text>
</comment>